<evidence type="ECO:0000313" key="3">
    <source>
        <dbReference type="Proteomes" id="UP000515663"/>
    </source>
</evidence>
<gene>
    <name evidence="2" type="ORF">H1R19_11985</name>
</gene>
<accession>A0A7D7LP59</accession>
<protein>
    <submittedName>
        <fullName evidence="2">VOC family protein</fullName>
    </submittedName>
</protein>
<name>A0A7D7LP59_9ACTN</name>
<dbReference type="Pfam" id="PF13669">
    <property type="entry name" value="Glyoxalase_4"/>
    <property type="match status" value="1"/>
</dbReference>
<evidence type="ECO:0000313" key="2">
    <source>
        <dbReference type="EMBL" id="QMS99722.1"/>
    </source>
</evidence>
<dbReference type="InterPro" id="IPR029068">
    <property type="entry name" value="Glyas_Bleomycin-R_OHBP_Dase"/>
</dbReference>
<dbReference type="RefSeq" id="WP_188330181.1">
    <property type="nucleotide sequence ID" value="NZ_CP059491.1"/>
</dbReference>
<dbReference type="KEGG" id="gji:H1R19_11985"/>
<keyword evidence="3" id="KW-1185">Reference proteome</keyword>
<evidence type="ECO:0000259" key="1">
    <source>
        <dbReference type="PROSITE" id="PS51819"/>
    </source>
</evidence>
<dbReference type="AlphaFoldDB" id="A0A7D7LP59"/>
<dbReference type="Gene3D" id="3.10.180.10">
    <property type="entry name" value="2,3-Dihydroxybiphenyl 1,2-Dioxygenase, domain 1"/>
    <property type="match status" value="1"/>
</dbReference>
<dbReference type="Proteomes" id="UP000515663">
    <property type="component" value="Chromosome"/>
</dbReference>
<dbReference type="EMBL" id="CP059491">
    <property type="protein sequence ID" value="QMS99722.1"/>
    <property type="molecule type" value="Genomic_DNA"/>
</dbReference>
<sequence length="264" mass="27708">MTPSTSSPDVIVDLACENPQATAGAYETVLGGPVGSESTRWAAGLGNVVLCLRGMDETTGAAEPAAYFSVAHFRGAHFRGAHFYGEELPDARRLLTRRGYPVVDSALGVLGETIPLGVATPPLAAALPAGDLTGMDHLVFMCEDRNLAVAVFGGTFGLDFRLDQPIGDGARQLFFRAGSVIVEVVSAPRPPDAPSASSPITLWGLAWRSADVDATHARLSVAGLDLSEIRTGRKRGTRIFTVRDRTLGIRTVVIGSDRPATPAG</sequence>
<reference evidence="3" key="1">
    <citation type="submission" date="2020-07" db="EMBL/GenBank/DDBJ databases">
        <title>novel species isolated from the respiratory tract of Marmot.</title>
        <authorList>
            <person name="Zhang G."/>
        </authorList>
    </citation>
    <scope>NUCLEOTIDE SEQUENCE [LARGE SCALE GENOMIC DNA]</scope>
    <source>
        <strain evidence="3">686</strain>
    </source>
</reference>
<dbReference type="PROSITE" id="PS51819">
    <property type="entry name" value="VOC"/>
    <property type="match status" value="1"/>
</dbReference>
<proteinExistence type="predicted"/>
<dbReference type="SUPFAM" id="SSF54593">
    <property type="entry name" value="Glyoxalase/Bleomycin resistance protein/Dihydroxybiphenyl dioxygenase"/>
    <property type="match status" value="1"/>
</dbReference>
<organism evidence="2 3">
    <name type="scientific">Gordonia jinghuaiqii</name>
    <dbReference type="NCBI Taxonomy" id="2758710"/>
    <lineage>
        <taxon>Bacteria</taxon>
        <taxon>Bacillati</taxon>
        <taxon>Actinomycetota</taxon>
        <taxon>Actinomycetes</taxon>
        <taxon>Mycobacteriales</taxon>
        <taxon>Gordoniaceae</taxon>
        <taxon>Gordonia</taxon>
    </lineage>
</organism>
<feature type="domain" description="VOC" evidence="1">
    <location>
        <begin position="134"/>
        <end position="257"/>
    </location>
</feature>
<dbReference type="InterPro" id="IPR037523">
    <property type="entry name" value="VOC_core"/>
</dbReference>